<evidence type="ECO:0000256" key="4">
    <source>
        <dbReference type="ARBA" id="ARBA00022801"/>
    </source>
</evidence>
<reference evidence="9" key="1">
    <citation type="submission" date="2025-08" db="UniProtKB">
        <authorList>
            <consortium name="Ensembl"/>
        </authorList>
    </citation>
    <scope>IDENTIFICATION</scope>
</reference>
<dbReference type="GO" id="GO:0030141">
    <property type="term" value="C:secretory granule"/>
    <property type="evidence" value="ECO:0007669"/>
    <property type="project" value="TreeGrafter"/>
</dbReference>
<dbReference type="CDD" id="cd00190">
    <property type="entry name" value="Tryp_SPc"/>
    <property type="match status" value="1"/>
</dbReference>
<feature type="domain" description="Peptidase S1" evidence="8">
    <location>
        <begin position="38"/>
        <end position="263"/>
    </location>
</feature>
<dbReference type="SMART" id="SM00020">
    <property type="entry name" value="Tryp_SPc"/>
    <property type="match status" value="1"/>
</dbReference>
<keyword evidence="2" id="KW-0964">Secreted</keyword>
<protein>
    <recommendedName>
        <fullName evidence="8">Peptidase S1 domain-containing protein</fullName>
    </recommendedName>
</protein>
<dbReference type="FunFam" id="2.40.10.10:FF:000047">
    <property type="entry name" value="Trypsin eta"/>
    <property type="match status" value="1"/>
</dbReference>
<dbReference type="PROSITE" id="PS00134">
    <property type="entry name" value="TRYPSIN_HIS"/>
    <property type="match status" value="1"/>
</dbReference>
<dbReference type="GO" id="GO:0005576">
    <property type="term" value="C:extracellular region"/>
    <property type="evidence" value="ECO:0007669"/>
    <property type="project" value="UniProtKB-SubCell"/>
</dbReference>
<reference evidence="9" key="2">
    <citation type="submission" date="2025-09" db="UniProtKB">
        <authorList>
            <consortium name="Ensembl"/>
        </authorList>
    </citation>
    <scope>IDENTIFICATION</scope>
</reference>
<dbReference type="PANTHER" id="PTHR24271">
    <property type="entry name" value="KALLIKREIN-RELATED"/>
    <property type="match status" value="1"/>
</dbReference>
<dbReference type="InterPro" id="IPR043504">
    <property type="entry name" value="Peptidase_S1_PA_chymotrypsin"/>
</dbReference>
<organism evidence="9 10">
    <name type="scientific">Anser cygnoides</name>
    <name type="common">Swan goose</name>
    <dbReference type="NCBI Taxonomy" id="8845"/>
    <lineage>
        <taxon>Eukaryota</taxon>
        <taxon>Metazoa</taxon>
        <taxon>Chordata</taxon>
        <taxon>Craniata</taxon>
        <taxon>Vertebrata</taxon>
        <taxon>Euteleostomi</taxon>
        <taxon>Archelosauria</taxon>
        <taxon>Archosauria</taxon>
        <taxon>Dinosauria</taxon>
        <taxon>Saurischia</taxon>
        <taxon>Theropoda</taxon>
        <taxon>Coelurosauria</taxon>
        <taxon>Aves</taxon>
        <taxon>Neognathae</taxon>
        <taxon>Galloanserae</taxon>
        <taxon>Anseriformes</taxon>
        <taxon>Anatidae</taxon>
        <taxon>Anserinae</taxon>
        <taxon>Anser</taxon>
    </lineage>
</organism>
<dbReference type="Pfam" id="PF00089">
    <property type="entry name" value="Trypsin"/>
    <property type="match status" value="1"/>
</dbReference>
<sequence>VYHNTLQKWIGVTINVLTHTFSPPSCLAVSSVAGDTRVVGGMDCEPHSQPWQVAILDMYKLYCGGVLVARQWVVTAAHCTTHIQVRAGSHSLETLTGQEQYAVATKVVVHPGFSDQEGDGSYADDLMLLRIQPTLTVTRYVRPLALPSAPPAPGTNCTVMGWGTTTSPEVTYPDTPQCVNVTVVSDSRCQEIYGSKVTEDMLCAGVAAGGKDSCQGDSGGPLICNGVLQGIVSWGDHPCGQAGRPGVYSRVYNYLNWIRETMAED</sequence>
<evidence type="ECO:0000256" key="5">
    <source>
        <dbReference type="ARBA" id="ARBA00022825"/>
    </source>
</evidence>
<dbReference type="PROSITE" id="PS00135">
    <property type="entry name" value="TRYPSIN_SER"/>
    <property type="match status" value="1"/>
</dbReference>
<dbReference type="GO" id="GO:0004252">
    <property type="term" value="F:serine-type endopeptidase activity"/>
    <property type="evidence" value="ECO:0007669"/>
    <property type="project" value="InterPro"/>
</dbReference>
<name>A0A8B9EKF9_ANSCY</name>
<dbReference type="InterPro" id="IPR009003">
    <property type="entry name" value="Peptidase_S1_PA"/>
</dbReference>
<evidence type="ECO:0000259" key="8">
    <source>
        <dbReference type="PROSITE" id="PS50240"/>
    </source>
</evidence>
<dbReference type="InterPro" id="IPR018114">
    <property type="entry name" value="TRYPSIN_HIS"/>
</dbReference>
<evidence type="ECO:0000256" key="2">
    <source>
        <dbReference type="ARBA" id="ARBA00022525"/>
    </source>
</evidence>
<keyword evidence="5 7" id="KW-0720">Serine protease</keyword>
<evidence type="ECO:0000313" key="9">
    <source>
        <dbReference type="Ensembl" id="ENSACDP00005022932.1"/>
    </source>
</evidence>
<keyword evidence="6" id="KW-1015">Disulfide bond</keyword>
<accession>A0A8B9EKF9</accession>
<evidence type="ECO:0000256" key="1">
    <source>
        <dbReference type="ARBA" id="ARBA00004613"/>
    </source>
</evidence>
<dbReference type="GO" id="GO:0051604">
    <property type="term" value="P:protein maturation"/>
    <property type="evidence" value="ECO:0007669"/>
    <property type="project" value="UniProtKB-ARBA"/>
</dbReference>
<dbReference type="Ensembl" id="ENSACDT00005027419.1">
    <property type="protein sequence ID" value="ENSACDP00005022932.1"/>
    <property type="gene ID" value="ENSACDG00005016623.1"/>
</dbReference>
<dbReference type="InterPro" id="IPR033116">
    <property type="entry name" value="TRYPSIN_SER"/>
</dbReference>
<comment type="subcellular location">
    <subcellularLocation>
        <location evidence="1">Secreted</location>
    </subcellularLocation>
</comment>
<evidence type="ECO:0000256" key="6">
    <source>
        <dbReference type="ARBA" id="ARBA00023157"/>
    </source>
</evidence>
<dbReference type="InterPro" id="IPR001314">
    <property type="entry name" value="Peptidase_S1A"/>
</dbReference>
<dbReference type="PANTHER" id="PTHR24271:SF47">
    <property type="entry name" value="KALLIKREIN-1"/>
    <property type="match status" value="1"/>
</dbReference>
<proteinExistence type="predicted"/>
<dbReference type="PROSITE" id="PS50240">
    <property type="entry name" value="TRYPSIN_DOM"/>
    <property type="match status" value="1"/>
</dbReference>
<dbReference type="PRINTS" id="PR00722">
    <property type="entry name" value="CHYMOTRYPSIN"/>
</dbReference>
<dbReference type="Gene3D" id="2.40.10.10">
    <property type="entry name" value="Trypsin-like serine proteases"/>
    <property type="match status" value="2"/>
</dbReference>
<evidence type="ECO:0000313" key="10">
    <source>
        <dbReference type="Proteomes" id="UP000694521"/>
    </source>
</evidence>
<dbReference type="GO" id="GO:0006508">
    <property type="term" value="P:proteolysis"/>
    <property type="evidence" value="ECO:0007669"/>
    <property type="project" value="UniProtKB-KW"/>
</dbReference>
<keyword evidence="4 7" id="KW-0378">Hydrolase</keyword>
<dbReference type="SUPFAM" id="SSF50494">
    <property type="entry name" value="Trypsin-like serine proteases"/>
    <property type="match status" value="1"/>
</dbReference>
<dbReference type="InterPro" id="IPR001254">
    <property type="entry name" value="Trypsin_dom"/>
</dbReference>
<keyword evidence="10" id="KW-1185">Reference proteome</keyword>
<dbReference type="Proteomes" id="UP000694521">
    <property type="component" value="Unplaced"/>
</dbReference>
<evidence type="ECO:0000256" key="7">
    <source>
        <dbReference type="RuleBase" id="RU363034"/>
    </source>
</evidence>
<dbReference type="AlphaFoldDB" id="A0A8B9EKF9"/>
<evidence type="ECO:0000256" key="3">
    <source>
        <dbReference type="ARBA" id="ARBA00022670"/>
    </source>
</evidence>
<keyword evidence="3 7" id="KW-0645">Protease</keyword>